<dbReference type="OrthoDB" id="8793015at2759"/>
<dbReference type="PANTHER" id="PTHR14299:SF0">
    <property type="entry name" value="PHORBOL-12-MYRISTATE-13-ACETATE-INDUCED PROTEIN 1"/>
    <property type="match status" value="1"/>
</dbReference>
<protein>
    <submittedName>
        <fullName evidence="3">Phorbol-12-myristate-13-acetate-induced protein 1</fullName>
    </submittedName>
</protein>
<evidence type="ECO:0000313" key="2">
    <source>
        <dbReference type="Proteomes" id="UP001732720"/>
    </source>
</evidence>
<dbReference type="Ensembl" id="ENSCCNT00000024782.1">
    <property type="protein sequence ID" value="ENSCCNP00000019098.1"/>
    <property type="gene ID" value="ENSCCNG00000019241.1"/>
</dbReference>
<dbReference type="Proteomes" id="UP001732720">
    <property type="component" value="Chromosome 4"/>
</dbReference>
<proteinExistence type="predicted"/>
<reference evidence="3" key="2">
    <citation type="submission" date="2025-04" db="UniProtKB">
        <authorList>
            <consortium name="RefSeq"/>
        </authorList>
    </citation>
    <scope>IDENTIFICATION</scope>
    <source>
        <tissue evidence="3">Leukocyte</tissue>
    </source>
</reference>
<dbReference type="RefSeq" id="XP_020042111.1">
    <property type="nucleotide sequence ID" value="XM_020186522.1"/>
</dbReference>
<keyword evidence="2" id="KW-1185">Reference proteome</keyword>
<dbReference type="GeneID" id="109701119"/>
<dbReference type="KEGG" id="ccan:109701119"/>
<dbReference type="GO" id="GO:0005739">
    <property type="term" value="C:mitochondrion"/>
    <property type="evidence" value="ECO:0007669"/>
    <property type="project" value="TreeGrafter"/>
</dbReference>
<dbReference type="Pfam" id="PF15150">
    <property type="entry name" value="PMAIP1"/>
    <property type="match status" value="2"/>
</dbReference>
<dbReference type="AlphaFoldDB" id="A0A8C0X1Z8"/>
<dbReference type="GO" id="GO:0001836">
    <property type="term" value="P:release of cytochrome c from mitochondria"/>
    <property type="evidence" value="ECO:0007669"/>
    <property type="project" value="InterPro"/>
</dbReference>
<gene>
    <name evidence="1 3" type="primary">Pmaip1</name>
</gene>
<dbReference type="InterPro" id="IPR024140">
    <property type="entry name" value="Noxa"/>
</dbReference>
<name>A0A8C0X1Z8_CASCN</name>
<sequence>MPGRKARKSAQANPTRARAELEVQCADLLRRIGDKLNPPGCAAEVLALLAEMPAMKPLKSAPPSPSAPPELEAECVQLRRIGDKVNIRQKLLNLISKLFNLIT</sequence>
<dbReference type="GO" id="GO:0006974">
    <property type="term" value="P:DNA damage response"/>
    <property type="evidence" value="ECO:0007669"/>
    <property type="project" value="InterPro"/>
</dbReference>
<dbReference type="CTD" id="5366"/>
<organism evidence="1">
    <name type="scientific">Castor canadensis</name>
    <name type="common">American beaver</name>
    <dbReference type="NCBI Taxonomy" id="51338"/>
    <lineage>
        <taxon>Eukaryota</taxon>
        <taxon>Metazoa</taxon>
        <taxon>Chordata</taxon>
        <taxon>Craniata</taxon>
        <taxon>Vertebrata</taxon>
        <taxon>Euteleostomi</taxon>
        <taxon>Mammalia</taxon>
        <taxon>Eutheria</taxon>
        <taxon>Euarchontoglires</taxon>
        <taxon>Glires</taxon>
        <taxon>Rodentia</taxon>
        <taxon>Castorimorpha</taxon>
        <taxon>Castoridae</taxon>
        <taxon>Castor</taxon>
    </lineage>
</organism>
<dbReference type="GO" id="GO:0043065">
    <property type="term" value="P:positive regulation of apoptotic process"/>
    <property type="evidence" value="ECO:0007669"/>
    <property type="project" value="InterPro"/>
</dbReference>
<accession>A0A8C0X1Z8</accession>
<evidence type="ECO:0000313" key="3">
    <source>
        <dbReference type="RefSeq" id="XP_020042111.1"/>
    </source>
</evidence>
<reference evidence="1" key="1">
    <citation type="submission" date="2023-09" db="UniProtKB">
        <authorList>
            <consortium name="Ensembl"/>
        </authorList>
    </citation>
    <scope>IDENTIFICATION</scope>
</reference>
<evidence type="ECO:0000313" key="1">
    <source>
        <dbReference type="Ensembl" id="ENSCCNP00000019098.1"/>
    </source>
</evidence>
<dbReference type="PANTHER" id="PTHR14299">
    <property type="entry name" value="PHORBOL-12-MYRISTATE-13-ACETATE-INDUCED PROTEIN 1"/>
    <property type="match status" value="1"/>
</dbReference>